<feature type="chain" id="PRO_5045727056" evidence="5">
    <location>
        <begin position="21"/>
        <end position="549"/>
    </location>
</feature>
<keyword evidence="3" id="KW-0813">Transport</keyword>
<proteinExistence type="inferred from homology"/>
<dbReference type="CDD" id="cd08504">
    <property type="entry name" value="PBP2_OppA"/>
    <property type="match status" value="1"/>
</dbReference>
<dbReference type="Gene3D" id="3.90.76.10">
    <property type="entry name" value="Dipeptide-binding Protein, Domain 1"/>
    <property type="match status" value="1"/>
</dbReference>
<evidence type="ECO:0000313" key="7">
    <source>
        <dbReference type="EMBL" id="MEI5906527.1"/>
    </source>
</evidence>
<dbReference type="RefSeq" id="WP_336585955.1">
    <property type="nucleotide sequence ID" value="NZ_JBBAXC010000003.1"/>
</dbReference>
<dbReference type="Proteomes" id="UP001312865">
    <property type="component" value="Unassembled WGS sequence"/>
</dbReference>
<protein>
    <submittedName>
        <fullName evidence="7">Peptide ABC transporter substrate-binding protein</fullName>
    </submittedName>
</protein>
<keyword evidence="8" id="KW-1185">Reference proteome</keyword>
<dbReference type="SUPFAM" id="SSF53850">
    <property type="entry name" value="Periplasmic binding protein-like II"/>
    <property type="match status" value="1"/>
</dbReference>
<feature type="signal peptide" evidence="5">
    <location>
        <begin position="1"/>
        <end position="20"/>
    </location>
</feature>
<dbReference type="Gene3D" id="3.40.190.10">
    <property type="entry name" value="Periplasmic binding protein-like II"/>
    <property type="match status" value="1"/>
</dbReference>
<dbReference type="PROSITE" id="PS51257">
    <property type="entry name" value="PROKAR_LIPOPROTEIN"/>
    <property type="match status" value="1"/>
</dbReference>
<dbReference type="InterPro" id="IPR039424">
    <property type="entry name" value="SBP_5"/>
</dbReference>
<dbReference type="Gene3D" id="3.10.105.10">
    <property type="entry name" value="Dipeptide-binding Protein, Domain 3"/>
    <property type="match status" value="1"/>
</dbReference>
<dbReference type="PIRSF" id="PIRSF002741">
    <property type="entry name" value="MppA"/>
    <property type="match status" value="1"/>
</dbReference>
<evidence type="ECO:0000256" key="2">
    <source>
        <dbReference type="ARBA" id="ARBA00005695"/>
    </source>
</evidence>
<dbReference type="EMBL" id="JBBAXC010000003">
    <property type="protein sequence ID" value="MEI5906527.1"/>
    <property type="molecule type" value="Genomic_DNA"/>
</dbReference>
<evidence type="ECO:0000313" key="8">
    <source>
        <dbReference type="Proteomes" id="UP001312865"/>
    </source>
</evidence>
<comment type="similarity">
    <text evidence="2">Belongs to the bacterial solute-binding protein 5 family.</text>
</comment>
<keyword evidence="4 5" id="KW-0732">Signal</keyword>
<evidence type="ECO:0000256" key="1">
    <source>
        <dbReference type="ARBA" id="ARBA00004196"/>
    </source>
</evidence>
<reference evidence="7 8" key="1">
    <citation type="journal article" date="2018" name="J. Microbiol.">
        <title>Bacillus spongiae sp. nov., isolated from sponge of Jeju Island.</title>
        <authorList>
            <person name="Lee G.E."/>
            <person name="Im W.T."/>
            <person name="Park J.S."/>
        </authorList>
    </citation>
    <scope>NUCLEOTIDE SEQUENCE [LARGE SCALE GENOMIC DNA]</scope>
    <source>
        <strain evidence="7 8">135PIL107-10</strain>
    </source>
</reference>
<sequence length="549" mass="62385">MKKKLSFLLVLLLALSTFLAACGGDTDEDTQKDTGNDTDKERPQVLNLRSGEEIPKMSPTKASDSVSFEVMNSVYEGLYRLGEGDEPVLGMAESEPEISEDGKTYTFTIRDAKWSDGSPVTAHDFEYAWKKVLDPETEGVQYAYIMYDIKGAYEAHEKGGSLDDVGVKATDEKTLVVELNSVAPYFKGLLSFATFYPQKQEYVEAQGEEYALEADKSLYNGPFVLSEWKHEQSYQLKKNPDYWDADTVKLEEINYNIVKDTSTVVSLYETNRVDIAGLNSEYVDKWKDDPNFYTRETSTLFYLRFNHTNDILKNVNARKAISMAIDKESVVDVLLNNGSVPADYFVPANFVTGPDGKDFREVNGDMNVMNLEEAKKLWKTAKEEEGIDSFELELLNYDGENARKFGEYIKEQLEGNLEGLTVSISQQPFKQKLKREEELDYDFAYSGWGPDYPDPMTYMDMFITDGPNNQTGWSNAEFDSLIEQSKGELTNDLPARWQAMADAEKLLFDEAVISPMYQRGSSYLEREFVKGVIRHSFGADVSFKWAYIE</sequence>
<gene>
    <name evidence="7" type="ORF">WAK64_05585</name>
</gene>
<accession>A0ABU8HB57</accession>
<comment type="subcellular location">
    <subcellularLocation>
        <location evidence="1">Cell envelope</location>
    </subcellularLocation>
</comment>
<dbReference type="InterPro" id="IPR030678">
    <property type="entry name" value="Peptide/Ni-bd"/>
</dbReference>
<dbReference type="PANTHER" id="PTHR30290:SF10">
    <property type="entry name" value="PERIPLASMIC OLIGOPEPTIDE-BINDING PROTEIN-RELATED"/>
    <property type="match status" value="1"/>
</dbReference>
<dbReference type="InterPro" id="IPR000914">
    <property type="entry name" value="SBP_5_dom"/>
</dbReference>
<dbReference type="Pfam" id="PF00496">
    <property type="entry name" value="SBP_bac_5"/>
    <property type="match status" value="1"/>
</dbReference>
<comment type="caution">
    <text evidence="7">The sequence shown here is derived from an EMBL/GenBank/DDBJ whole genome shotgun (WGS) entry which is preliminary data.</text>
</comment>
<dbReference type="PANTHER" id="PTHR30290">
    <property type="entry name" value="PERIPLASMIC BINDING COMPONENT OF ABC TRANSPORTER"/>
    <property type="match status" value="1"/>
</dbReference>
<evidence type="ECO:0000259" key="6">
    <source>
        <dbReference type="Pfam" id="PF00496"/>
    </source>
</evidence>
<organism evidence="7 8">
    <name type="scientific">Bacillus spongiae</name>
    <dbReference type="NCBI Taxonomy" id="2683610"/>
    <lineage>
        <taxon>Bacteria</taxon>
        <taxon>Bacillati</taxon>
        <taxon>Bacillota</taxon>
        <taxon>Bacilli</taxon>
        <taxon>Bacillales</taxon>
        <taxon>Bacillaceae</taxon>
        <taxon>Bacillus</taxon>
    </lineage>
</organism>
<evidence type="ECO:0000256" key="4">
    <source>
        <dbReference type="ARBA" id="ARBA00022729"/>
    </source>
</evidence>
<feature type="domain" description="Solute-binding protein family 5" evidence="6">
    <location>
        <begin position="86"/>
        <end position="469"/>
    </location>
</feature>
<evidence type="ECO:0000256" key="5">
    <source>
        <dbReference type="SAM" id="SignalP"/>
    </source>
</evidence>
<evidence type="ECO:0000256" key="3">
    <source>
        <dbReference type="ARBA" id="ARBA00022448"/>
    </source>
</evidence>
<name>A0ABU8HB57_9BACI</name>